<dbReference type="PANTHER" id="PTHR42743">
    <property type="entry name" value="AMINO-ACID AMINOTRANSFERASE"/>
    <property type="match status" value="1"/>
</dbReference>
<evidence type="ECO:0000256" key="10">
    <source>
        <dbReference type="RuleBase" id="RU004106"/>
    </source>
</evidence>
<dbReference type="PROSITE" id="PS00770">
    <property type="entry name" value="AA_TRANSFER_CLASS_4"/>
    <property type="match status" value="1"/>
</dbReference>
<accession>A0ABW4LTH7</accession>
<organism evidence="13 14">
    <name type="scientific">Bacillus salitolerans</name>
    <dbReference type="NCBI Taxonomy" id="1437434"/>
    <lineage>
        <taxon>Bacteria</taxon>
        <taxon>Bacillati</taxon>
        <taxon>Bacillota</taxon>
        <taxon>Bacilli</taxon>
        <taxon>Bacillales</taxon>
        <taxon>Bacillaceae</taxon>
        <taxon>Bacillus</taxon>
    </lineage>
</organism>
<dbReference type="Proteomes" id="UP001597214">
    <property type="component" value="Unassembled WGS sequence"/>
</dbReference>
<evidence type="ECO:0000256" key="6">
    <source>
        <dbReference type="ARBA" id="ARBA00022576"/>
    </source>
</evidence>
<evidence type="ECO:0000256" key="7">
    <source>
        <dbReference type="ARBA" id="ARBA00022679"/>
    </source>
</evidence>
<dbReference type="RefSeq" id="WP_377929588.1">
    <property type="nucleotide sequence ID" value="NZ_JBHUEM010000045.1"/>
</dbReference>
<evidence type="ECO:0000256" key="11">
    <source>
        <dbReference type="RuleBase" id="RU004516"/>
    </source>
</evidence>
<evidence type="ECO:0000256" key="3">
    <source>
        <dbReference type="ARBA" id="ARBA00011738"/>
    </source>
</evidence>
<dbReference type="SUPFAM" id="SSF56752">
    <property type="entry name" value="D-aminoacid aminotransferase-like PLP-dependent enzymes"/>
    <property type="match status" value="1"/>
</dbReference>
<dbReference type="EC" id="2.6.1.21" evidence="4 12"/>
<dbReference type="InterPro" id="IPR036038">
    <property type="entry name" value="Aminotransferase-like"/>
</dbReference>
<dbReference type="InterPro" id="IPR043132">
    <property type="entry name" value="BCAT-like_C"/>
</dbReference>
<dbReference type="Gene3D" id="3.20.10.10">
    <property type="entry name" value="D-amino Acid Aminotransferase, subunit A, domain 2"/>
    <property type="match status" value="1"/>
</dbReference>
<dbReference type="InterPro" id="IPR001544">
    <property type="entry name" value="Aminotrans_IV"/>
</dbReference>
<dbReference type="InterPro" id="IPR018300">
    <property type="entry name" value="Aminotrans_IV_CS"/>
</dbReference>
<evidence type="ECO:0000256" key="12">
    <source>
        <dbReference type="RuleBase" id="RU004520"/>
    </source>
</evidence>
<keyword evidence="8 11" id="KW-0663">Pyridoxal phosphate</keyword>
<evidence type="ECO:0000256" key="8">
    <source>
        <dbReference type="ARBA" id="ARBA00022898"/>
    </source>
</evidence>
<evidence type="ECO:0000313" key="13">
    <source>
        <dbReference type="EMBL" id="MFD1738378.1"/>
    </source>
</evidence>
<dbReference type="EMBL" id="JBHUEM010000045">
    <property type="protein sequence ID" value="MFD1738378.1"/>
    <property type="molecule type" value="Genomic_DNA"/>
</dbReference>
<dbReference type="InterPro" id="IPR043131">
    <property type="entry name" value="BCAT-like_N"/>
</dbReference>
<name>A0ABW4LTH7_9BACI</name>
<dbReference type="PANTHER" id="PTHR42743:SF10">
    <property type="entry name" value="D-ALANINE AMINOTRANSFERASE"/>
    <property type="match status" value="1"/>
</dbReference>
<dbReference type="Pfam" id="PF01063">
    <property type="entry name" value="Aminotran_4"/>
    <property type="match status" value="1"/>
</dbReference>
<reference evidence="14" key="1">
    <citation type="journal article" date="2019" name="Int. J. Syst. Evol. Microbiol.">
        <title>The Global Catalogue of Microorganisms (GCM) 10K type strain sequencing project: providing services to taxonomists for standard genome sequencing and annotation.</title>
        <authorList>
            <consortium name="The Broad Institute Genomics Platform"/>
            <consortium name="The Broad Institute Genome Sequencing Center for Infectious Disease"/>
            <person name="Wu L."/>
            <person name="Ma J."/>
        </authorList>
    </citation>
    <scope>NUCLEOTIDE SEQUENCE [LARGE SCALE GENOMIC DNA]</scope>
    <source>
        <strain evidence="14">CCUG 49339</strain>
    </source>
</reference>
<evidence type="ECO:0000256" key="9">
    <source>
        <dbReference type="ARBA" id="ARBA00047911"/>
    </source>
</evidence>
<dbReference type="GO" id="GO:0047810">
    <property type="term" value="F:D-alanine-2-oxoglutarate aminotransferase activity"/>
    <property type="evidence" value="ECO:0007669"/>
    <property type="project" value="UniProtKB-EC"/>
</dbReference>
<comment type="cofactor">
    <cofactor evidence="1 11">
        <name>pyridoxal 5'-phosphate</name>
        <dbReference type="ChEBI" id="CHEBI:597326"/>
    </cofactor>
</comment>
<gene>
    <name evidence="13" type="primary">dat</name>
    <name evidence="13" type="ORF">ACFSCX_17785</name>
</gene>
<keyword evidence="14" id="KW-1185">Reference proteome</keyword>
<evidence type="ECO:0000256" key="1">
    <source>
        <dbReference type="ARBA" id="ARBA00001933"/>
    </source>
</evidence>
<evidence type="ECO:0000256" key="4">
    <source>
        <dbReference type="ARBA" id="ARBA00012874"/>
    </source>
</evidence>
<dbReference type="Gene3D" id="3.30.470.10">
    <property type="match status" value="1"/>
</dbReference>
<dbReference type="InterPro" id="IPR005784">
    <property type="entry name" value="D_amino_transT"/>
</dbReference>
<protein>
    <recommendedName>
        <fullName evidence="5 12">D-alanine aminotransferase</fullName>
        <ecNumber evidence="4 12">2.6.1.21</ecNumber>
    </recommendedName>
</protein>
<dbReference type="NCBIfam" id="TIGR01121">
    <property type="entry name" value="D_amino_aminoT"/>
    <property type="match status" value="1"/>
</dbReference>
<comment type="function">
    <text evidence="12">Acts on the D-isomers of alanine, leucine, aspartate, glutamate, aminobutyrate, norvaline and asparagine. The enzyme transfers an amino group from a substrate D-amino acid to the pyridoxal phosphate cofactor to form pyridoxamine and an alpha-keto acid in the first half-reaction.</text>
</comment>
<comment type="similarity">
    <text evidence="2 10">Belongs to the class-IV pyridoxal-phosphate-dependent aminotransferase family.</text>
</comment>
<comment type="subunit">
    <text evidence="3">Homodimer.</text>
</comment>
<evidence type="ECO:0000256" key="2">
    <source>
        <dbReference type="ARBA" id="ARBA00009320"/>
    </source>
</evidence>
<evidence type="ECO:0000313" key="14">
    <source>
        <dbReference type="Proteomes" id="UP001597214"/>
    </source>
</evidence>
<sequence length="275" mass="31166">MEVAYYQDRFLSSTDELAIPIQERGHQFGDGIYEVVRVYNQKPFMMEDHLKRFERSADAIMLQLPYSREEMKAIILDGIQRSGLDNVDVYFQVTRGIAPRIHLFPDTPAVFSMIIRPARELAPEKKQNGVPVLMLEDERWANCYIKSLNLLPNVLAKQHAFKNGCEEAILVKDGFVTEGSSSNLFVVKDEILYTTPATKGILHGITRKAVLQLANTLKIQVKEEHFSPSFLKAADEAFITSTTAEILPINKVDDVLLPTDHTVTKQLQQAFQSLK</sequence>
<keyword evidence="7 13" id="KW-0808">Transferase</keyword>
<dbReference type="CDD" id="cd01558">
    <property type="entry name" value="D-AAT_like"/>
    <property type="match status" value="1"/>
</dbReference>
<evidence type="ECO:0000256" key="5">
    <source>
        <dbReference type="ARBA" id="ARBA00021779"/>
    </source>
</evidence>
<comment type="caution">
    <text evidence="13">The sequence shown here is derived from an EMBL/GenBank/DDBJ whole genome shotgun (WGS) entry which is preliminary data.</text>
</comment>
<keyword evidence="6 13" id="KW-0032">Aminotransferase</keyword>
<dbReference type="InterPro" id="IPR050571">
    <property type="entry name" value="Class-IV_PLP-Dep_Aminotrnsfr"/>
</dbReference>
<proteinExistence type="inferred from homology"/>
<comment type="catalytic activity">
    <reaction evidence="9 12">
        <text>D-alanine + 2-oxoglutarate = D-glutamate + pyruvate</text>
        <dbReference type="Rhea" id="RHEA:15869"/>
        <dbReference type="ChEBI" id="CHEBI:15361"/>
        <dbReference type="ChEBI" id="CHEBI:16810"/>
        <dbReference type="ChEBI" id="CHEBI:29986"/>
        <dbReference type="ChEBI" id="CHEBI:57416"/>
        <dbReference type="EC" id="2.6.1.21"/>
    </reaction>
</comment>